<dbReference type="GO" id="GO:0003677">
    <property type="term" value="F:DNA binding"/>
    <property type="evidence" value="ECO:0007669"/>
    <property type="project" value="InterPro"/>
</dbReference>
<dbReference type="InterPro" id="IPR011598">
    <property type="entry name" value="bHLH_dom"/>
</dbReference>
<dbReference type="SMART" id="SM00511">
    <property type="entry name" value="ORANGE"/>
    <property type="match status" value="1"/>
</dbReference>
<dbReference type="EC" id="2.1.1.348" evidence="1"/>
<dbReference type="Gene3D" id="4.10.280.10">
    <property type="entry name" value="Helix-loop-helix DNA-binding domain"/>
    <property type="match status" value="1"/>
</dbReference>
<feature type="domain" description="Orange" evidence="9">
    <location>
        <begin position="705"/>
        <end position="738"/>
    </location>
</feature>
<evidence type="ECO:0000259" key="9">
    <source>
        <dbReference type="PROSITE" id="PS51054"/>
    </source>
</evidence>
<accession>A0A9D4PL96</accession>
<dbReference type="VEuPathDB" id="VectorBase:RSAN_042675"/>
<feature type="compositionally biased region" description="Low complexity" evidence="7">
    <location>
        <begin position="794"/>
        <end position="805"/>
    </location>
</feature>
<evidence type="ECO:0000256" key="6">
    <source>
        <dbReference type="PROSITE-ProRule" id="PRU00489"/>
    </source>
</evidence>
<dbReference type="PANTHER" id="PTHR12829">
    <property type="entry name" value="N6-ADENOSINE-METHYLTRANSFERASE"/>
    <property type="match status" value="1"/>
</dbReference>
<dbReference type="PROSITE" id="PS51143">
    <property type="entry name" value="MT_A70"/>
    <property type="match status" value="1"/>
</dbReference>
<dbReference type="GO" id="GO:0001510">
    <property type="term" value="P:RNA methylation"/>
    <property type="evidence" value="ECO:0007669"/>
    <property type="project" value="InterPro"/>
</dbReference>
<dbReference type="InterPro" id="IPR029063">
    <property type="entry name" value="SAM-dependent_MTases_sf"/>
</dbReference>
<feature type="compositionally biased region" description="Basic and acidic residues" evidence="7">
    <location>
        <begin position="1"/>
        <end position="21"/>
    </location>
</feature>
<feature type="compositionally biased region" description="Polar residues" evidence="7">
    <location>
        <begin position="55"/>
        <end position="79"/>
    </location>
</feature>
<evidence type="ECO:0000259" key="8">
    <source>
        <dbReference type="PROSITE" id="PS50888"/>
    </source>
</evidence>
<feature type="domain" description="BHLH" evidence="8">
    <location>
        <begin position="625"/>
        <end position="680"/>
    </location>
</feature>
<evidence type="ECO:0000256" key="1">
    <source>
        <dbReference type="ARBA" id="ARBA00012160"/>
    </source>
</evidence>
<dbReference type="SUPFAM" id="SSF158457">
    <property type="entry name" value="Orange domain-like"/>
    <property type="match status" value="1"/>
</dbReference>
<organism evidence="10 11">
    <name type="scientific">Rhipicephalus sanguineus</name>
    <name type="common">Brown dog tick</name>
    <name type="synonym">Ixodes sanguineus</name>
    <dbReference type="NCBI Taxonomy" id="34632"/>
    <lineage>
        <taxon>Eukaryota</taxon>
        <taxon>Metazoa</taxon>
        <taxon>Ecdysozoa</taxon>
        <taxon>Arthropoda</taxon>
        <taxon>Chelicerata</taxon>
        <taxon>Arachnida</taxon>
        <taxon>Acari</taxon>
        <taxon>Parasitiformes</taxon>
        <taxon>Ixodida</taxon>
        <taxon>Ixodoidea</taxon>
        <taxon>Ixodidae</taxon>
        <taxon>Rhipicephalinae</taxon>
        <taxon>Rhipicephalus</taxon>
        <taxon>Rhipicephalus</taxon>
    </lineage>
</organism>
<feature type="region of interest" description="Disordered" evidence="7">
    <location>
        <begin position="182"/>
        <end position="205"/>
    </location>
</feature>
<protein>
    <recommendedName>
        <fullName evidence="1">mRNA m(6)A methyltransferase</fullName>
        <ecNumber evidence="1">2.1.1.348</ecNumber>
    </recommendedName>
</protein>
<dbReference type="Pfam" id="PF05063">
    <property type="entry name" value="MT-A70"/>
    <property type="match status" value="1"/>
</dbReference>
<dbReference type="FunFam" id="4.10.280.10:FF:000079">
    <property type="entry name" value="CLUMA_CG001539, isoform A"/>
    <property type="match status" value="1"/>
</dbReference>
<feature type="region of interest" description="Disordered" evidence="7">
    <location>
        <begin position="857"/>
        <end position="912"/>
    </location>
</feature>
<keyword evidence="3" id="KW-0808">Transferase</keyword>
<dbReference type="InterPro" id="IPR003650">
    <property type="entry name" value="Orange_dom"/>
</dbReference>
<dbReference type="InterPro" id="IPR007757">
    <property type="entry name" value="MT-A70-like"/>
</dbReference>
<proteinExistence type="inferred from homology"/>
<dbReference type="EMBL" id="JABSTV010001252">
    <property type="protein sequence ID" value="KAH7946735.1"/>
    <property type="molecule type" value="Genomic_DNA"/>
</dbReference>
<dbReference type="GO" id="GO:0006355">
    <property type="term" value="P:regulation of DNA-templated transcription"/>
    <property type="evidence" value="ECO:0007669"/>
    <property type="project" value="InterPro"/>
</dbReference>
<dbReference type="Pfam" id="PF00010">
    <property type="entry name" value="HLH"/>
    <property type="match status" value="1"/>
</dbReference>
<dbReference type="PROSITE" id="PS51563">
    <property type="entry name" value="SAM_MTA70L_1"/>
    <property type="match status" value="1"/>
</dbReference>
<dbReference type="Pfam" id="PF07527">
    <property type="entry name" value="Hairy_orange"/>
    <property type="match status" value="1"/>
</dbReference>
<dbReference type="SUPFAM" id="SSF47459">
    <property type="entry name" value="HLH, helix-loop-helix DNA-binding domain"/>
    <property type="match status" value="1"/>
</dbReference>
<feature type="compositionally biased region" description="Basic and acidic residues" evidence="7">
    <location>
        <begin position="770"/>
        <end position="783"/>
    </location>
</feature>
<feature type="compositionally biased region" description="Basic and acidic residues" evidence="7">
    <location>
        <begin position="184"/>
        <end position="194"/>
    </location>
</feature>
<evidence type="ECO:0000256" key="5">
    <source>
        <dbReference type="ARBA" id="ARBA00048957"/>
    </source>
</evidence>
<evidence type="ECO:0000256" key="3">
    <source>
        <dbReference type="ARBA" id="ARBA00022679"/>
    </source>
</evidence>
<evidence type="ECO:0000256" key="4">
    <source>
        <dbReference type="ARBA" id="ARBA00022691"/>
    </source>
</evidence>
<feature type="region of interest" description="Disordered" evidence="7">
    <location>
        <begin position="1"/>
        <end position="85"/>
    </location>
</feature>
<dbReference type="PROSITE" id="PS51054">
    <property type="entry name" value="ORANGE"/>
    <property type="match status" value="1"/>
</dbReference>
<comment type="catalytic activity">
    <reaction evidence="5">
        <text>an adenosine in mRNA + S-adenosyl-L-methionine = an N(6)-methyladenosine in mRNA + S-adenosyl-L-homocysteine + H(+)</text>
        <dbReference type="Rhea" id="RHEA:55584"/>
        <dbReference type="Rhea" id="RHEA-COMP:12414"/>
        <dbReference type="Rhea" id="RHEA-COMP:12417"/>
        <dbReference type="ChEBI" id="CHEBI:15378"/>
        <dbReference type="ChEBI" id="CHEBI:57856"/>
        <dbReference type="ChEBI" id="CHEBI:59789"/>
        <dbReference type="ChEBI" id="CHEBI:74411"/>
        <dbReference type="ChEBI" id="CHEBI:74449"/>
        <dbReference type="EC" id="2.1.1.348"/>
    </reaction>
</comment>
<feature type="region of interest" description="Disordered" evidence="7">
    <location>
        <begin position="319"/>
        <end position="340"/>
    </location>
</feature>
<dbReference type="VEuPathDB" id="VectorBase:RSAN_032021"/>
<dbReference type="AlphaFoldDB" id="A0A9D4PL96"/>
<dbReference type="Proteomes" id="UP000821837">
    <property type="component" value="Chromosome 6"/>
</dbReference>
<comment type="similarity">
    <text evidence="6">Belongs to the MT-A70-like family.</text>
</comment>
<dbReference type="SUPFAM" id="SSF53335">
    <property type="entry name" value="S-adenosyl-L-methionine-dependent methyltransferases"/>
    <property type="match status" value="1"/>
</dbReference>
<dbReference type="GO" id="GO:0005634">
    <property type="term" value="C:nucleus"/>
    <property type="evidence" value="ECO:0007669"/>
    <property type="project" value="InterPro"/>
</dbReference>
<reference evidence="10" key="2">
    <citation type="submission" date="2021-09" db="EMBL/GenBank/DDBJ databases">
        <authorList>
            <person name="Jia N."/>
            <person name="Wang J."/>
            <person name="Shi W."/>
            <person name="Du L."/>
            <person name="Sun Y."/>
            <person name="Zhan W."/>
            <person name="Jiang J."/>
            <person name="Wang Q."/>
            <person name="Zhang B."/>
            <person name="Ji P."/>
            <person name="Sakyi L.B."/>
            <person name="Cui X."/>
            <person name="Yuan T."/>
            <person name="Jiang B."/>
            <person name="Yang W."/>
            <person name="Lam T.T.-Y."/>
            <person name="Chang Q."/>
            <person name="Ding S."/>
            <person name="Wang X."/>
            <person name="Zhu J."/>
            <person name="Ruan X."/>
            <person name="Zhao L."/>
            <person name="Wei J."/>
            <person name="Que T."/>
            <person name="Du C."/>
            <person name="Cheng J."/>
            <person name="Dai P."/>
            <person name="Han X."/>
            <person name="Huang E."/>
            <person name="Gao Y."/>
            <person name="Liu J."/>
            <person name="Shao H."/>
            <person name="Ye R."/>
            <person name="Li L."/>
            <person name="Wei W."/>
            <person name="Wang X."/>
            <person name="Wang C."/>
            <person name="Huo Q."/>
            <person name="Li W."/>
            <person name="Guo W."/>
            <person name="Chen H."/>
            <person name="Chen S."/>
            <person name="Zhou L."/>
            <person name="Zhou L."/>
            <person name="Ni X."/>
            <person name="Tian J."/>
            <person name="Zhou Y."/>
            <person name="Sheng Y."/>
            <person name="Liu T."/>
            <person name="Pan Y."/>
            <person name="Xia L."/>
            <person name="Li J."/>
            <person name="Zhao F."/>
            <person name="Cao W."/>
        </authorList>
    </citation>
    <scope>NUCLEOTIDE SEQUENCE</scope>
    <source>
        <strain evidence="10">Rsan-2018</strain>
        <tissue evidence="10">Larvae</tissue>
    </source>
</reference>
<evidence type="ECO:0000313" key="10">
    <source>
        <dbReference type="EMBL" id="KAH7946735.1"/>
    </source>
</evidence>
<dbReference type="GO" id="GO:0036396">
    <property type="term" value="C:RNA N6-methyladenosine methyltransferase complex"/>
    <property type="evidence" value="ECO:0007669"/>
    <property type="project" value="TreeGrafter"/>
</dbReference>
<keyword evidence="2" id="KW-0489">Methyltransferase</keyword>
<dbReference type="PROSITE" id="PS50888">
    <property type="entry name" value="BHLH"/>
    <property type="match status" value="1"/>
</dbReference>
<dbReference type="Gene3D" id="6.10.250.980">
    <property type="match status" value="1"/>
</dbReference>
<keyword evidence="11" id="KW-1185">Reference proteome</keyword>
<name>A0A9D4PL96_RHISA</name>
<evidence type="ECO:0000256" key="2">
    <source>
        <dbReference type="ARBA" id="ARBA00022603"/>
    </source>
</evidence>
<feature type="region of interest" description="Disordered" evidence="7">
    <location>
        <begin position="756"/>
        <end position="807"/>
    </location>
</feature>
<reference evidence="10" key="1">
    <citation type="journal article" date="2020" name="Cell">
        <title>Large-Scale Comparative Analyses of Tick Genomes Elucidate Their Genetic Diversity and Vector Capacities.</title>
        <authorList>
            <consortium name="Tick Genome and Microbiome Consortium (TIGMIC)"/>
            <person name="Jia N."/>
            <person name="Wang J."/>
            <person name="Shi W."/>
            <person name="Du L."/>
            <person name="Sun Y."/>
            <person name="Zhan W."/>
            <person name="Jiang J.F."/>
            <person name="Wang Q."/>
            <person name="Zhang B."/>
            <person name="Ji P."/>
            <person name="Bell-Sakyi L."/>
            <person name="Cui X.M."/>
            <person name="Yuan T.T."/>
            <person name="Jiang B.G."/>
            <person name="Yang W.F."/>
            <person name="Lam T.T."/>
            <person name="Chang Q.C."/>
            <person name="Ding S.J."/>
            <person name="Wang X.J."/>
            <person name="Zhu J.G."/>
            <person name="Ruan X.D."/>
            <person name="Zhao L."/>
            <person name="Wei J.T."/>
            <person name="Ye R.Z."/>
            <person name="Que T.C."/>
            <person name="Du C.H."/>
            <person name="Zhou Y.H."/>
            <person name="Cheng J.X."/>
            <person name="Dai P.F."/>
            <person name="Guo W.B."/>
            <person name="Han X.H."/>
            <person name="Huang E.J."/>
            <person name="Li L.F."/>
            <person name="Wei W."/>
            <person name="Gao Y.C."/>
            <person name="Liu J.Z."/>
            <person name="Shao H.Z."/>
            <person name="Wang X."/>
            <person name="Wang C.C."/>
            <person name="Yang T.C."/>
            <person name="Huo Q.B."/>
            <person name="Li W."/>
            <person name="Chen H.Y."/>
            <person name="Chen S.E."/>
            <person name="Zhou L.G."/>
            <person name="Ni X.B."/>
            <person name="Tian J.H."/>
            <person name="Sheng Y."/>
            <person name="Liu T."/>
            <person name="Pan Y.S."/>
            <person name="Xia L.Y."/>
            <person name="Li J."/>
            <person name="Zhao F."/>
            <person name="Cao W.C."/>
        </authorList>
    </citation>
    <scope>NUCLEOTIDE SEQUENCE</scope>
    <source>
        <strain evidence="10">Rsan-2018</strain>
    </source>
</reference>
<evidence type="ECO:0000313" key="11">
    <source>
        <dbReference type="Proteomes" id="UP000821837"/>
    </source>
</evidence>
<comment type="caution">
    <text evidence="10">The sequence shown here is derived from an EMBL/GenBank/DDBJ whole genome shotgun (WGS) entry which is preliminary data.</text>
</comment>
<dbReference type="GO" id="GO:0001734">
    <property type="term" value="F:mRNA m(6)A methyltransferase activity"/>
    <property type="evidence" value="ECO:0007669"/>
    <property type="project" value="UniProtKB-EC"/>
</dbReference>
<dbReference type="GO" id="GO:0046983">
    <property type="term" value="F:protein dimerization activity"/>
    <property type="evidence" value="ECO:0007669"/>
    <property type="project" value="InterPro"/>
</dbReference>
<dbReference type="SMART" id="SM00353">
    <property type="entry name" value="HLH"/>
    <property type="match status" value="1"/>
</dbReference>
<evidence type="ECO:0000256" key="7">
    <source>
        <dbReference type="SAM" id="MobiDB-lite"/>
    </source>
</evidence>
<feature type="compositionally biased region" description="Pro residues" evidence="7">
    <location>
        <begin position="896"/>
        <end position="912"/>
    </location>
</feature>
<dbReference type="CDD" id="cd11440">
    <property type="entry name" value="bHLH-O_Cwo_like"/>
    <property type="match status" value="1"/>
</dbReference>
<dbReference type="PANTHER" id="PTHR12829:SF7">
    <property type="entry name" value="N6-ADENOSINE-METHYLTRANSFERASE CATALYTIC SUBUNIT"/>
    <property type="match status" value="1"/>
</dbReference>
<feature type="compositionally biased region" description="Low complexity" evidence="7">
    <location>
        <begin position="328"/>
        <end position="340"/>
    </location>
</feature>
<dbReference type="InterPro" id="IPR036638">
    <property type="entry name" value="HLH_DNA-bd_sf"/>
</dbReference>
<gene>
    <name evidence="10" type="ORF">HPB52_003792</name>
</gene>
<sequence>MSDAWKDMQEFKSRQTSLRERLQRRKKERQEIVQAISTEPVVSAGEDSSGALSAAINQPVGSPQPGHQTTAAQGPSTDSPAPPDVDEVERRLLRCLLDVALDLPADSRRLQSIVSRSLGRDVDHSALEDLLHKLAAQELIALGEDVTAEGTPFLQVTSTEHTRLQAFVDAQVIDRKRGFLMSTKEGDGDETREKRGQKRSAPDPIESLLSLPSAREKETKQLGEEILELLSKPTAKERSLVERFRSQGGAQVQEFCPHGTKQECSRSSSTGTACSKLHFNKIIQKHTDESLGDCSFLNTCFHMDSCKYVHYEVDSSSVPVSRPPAPAPSGSSSPPALLRGTGPTVLHPPQWIQCDLRYFDMSILGKFSVVMADPPWDIHMELPYGTMSDDEMRQLNVPSLTDDGLIFLWVTGRAMELGRECLKLWGYERCDELIWVKTNQLQRIIRTGRTGHWLNHGKEHCLVGVKGNPKDINRGLDCDVIVAEVRATSHKPDEIYGIIERLSPGTRKIELFGRPHNVQPNWITLGNQVEGVRLTDPVLINEFRKLYPDGDCMKKPPEPVSMGVDMWPPDPHMSRPMMNAMVGYGDPMGMPEPGLMSLNFCALERRRPQDMLEDAEELGRKKAARDPMSHRIIEKRRRDRMNNCLADLSRLIPAVYLKKGRGRIEKTEIIEMAIKHLRHLQAHSCKDPTTCEVVQRVDSDHRLQYRLGFQECLSETARFLVDLDGAGDDMCLRLVTHLQKHFDKISGAGPCFPSGLMLSDEDTPTEPEPLLERLRNNPDRQPKQEPTAPHPDNSCSSSSSCSSVSQLREMLQNPGLSVQEVMRRSDYLLPKPMSVTPAPSEETYKFKNDIKDRFHKDAQWGTVERNSTPVEEQRRHSHTQGPLAPAPSPTRLTVSAPPPEVPPEPAGSPAPPGVAAFALHPRGAYYIPVTLDPTLIGPAFACMGDDPSPLHPVSISVHFGRQRVLGPPPWSQCPWRLRTGEPNGYA</sequence>
<dbReference type="InterPro" id="IPR025848">
    <property type="entry name" value="MT-A70"/>
</dbReference>
<keyword evidence="4" id="KW-0949">S-adenosyl-L-methionine</keyword>